<comment type="subcellular location">
    <subcellularLocation>
        <location evidence="1">Secreted</location>
    </subcellularLocation>
</comment>
<keyword evidence="5" id="KW-0812">Transmembrane</keyword>
<accession>A0A0N4U407</accession>
<feature type="transmembrane region" description="Helical" evidence="5">
    <location>
        <begin position="84"/>
        <end position="106"/>
    </location>
</feature>
<keyword evidence="9" id="KW-1185">Reference proteome</keyword>
<evidence type="ECO:0000256" key="4">
    <source>
        <dbReference type="ARBA" id="ARBA00022729"/>
    </source>
</evidence>
<sequence>MSLKIIAVFLSLLIVAFCRMQRITVKGQLACDNKAIQGVLVKLIEKDTLDPDDLMATTHSDRQGYFEVTGEEDEVGSIEPFLQIIHNCLDGVIKPVIYFVFFSFFLRRLKR</sequence>
<dbReference type="Proteomes" id="UP000038040">
    <property type="component" value="Unplaced"/>
</dbReference>
<dbReference type="OrthoDB" id="5826894at2759"/>
<evidence type="ECO:0000256" key="5">
    <source>
        <dbReference type="SAM" id="Phobius"/>
    </source>
</evidence>
<name>A0A0N4U407_DRAME</name>
<reference evidence="10" key="1">
    <citation type="submission" date="2017-02" db="UniProtKB">
        <authorList>
            <consortium name="WormBaseParasite"/>
        </authorList>
    </citation>
    <scope>IDENTIFICATION</scope>
</reference>
<protein>
    <submittedName>
        <fullName evidence="10">Transthyretin-like family protein</fullName>
    </submittedName>
</protein>
<evidence type="ECO:0000313" key="8">
    <source>
        <dbReference type="Proteomes" id="UP000038040"/>
    </source>
</evidence>
<dbReference type="AlphaFoldDB" id="A0A0N4U407"/>
<evidence type="ECO:0000313" key="10">
    <source>
        <dbReference type="WBParaSite" id="DME_0000148801-mRNA-1"/>
    </source>
</evidence>
<feature type="chain" id="PRO_5041162165" evidence="6">
    <location>
        <begin position="21"/>
        <end position="111"/>
    </location>
</feature>
<gene>
    <name evidence="7" type="ORF">DME_LOCUS5848</name>
</gene>
<dbReference type="Proteomes" id="UP000274756">
    <property type="component" value="Unassembled WGS sequence"/>
</dbReference>
<dbReference type="EMBL" id="UYYG01001153">
    <property type="protein sequence ID" value="VDN55875.1"/>
    <property type="molecule type" value="Genomic_DNA"/>
</dbReference>
<evidence type="ECO:0000313" key="7">
    <source>
        <dbReference type="EMBL" id="VDN55875.1"/>
    </source>
</evidence>
<comment type="similarity">
    <text evidence="2">Belongs to the nematode transthyretin-like family.</text>
</comment>
<evidence type="ECO:0000256" key="1">
    <source>
        <dbReference type="ARBA" id="ARBA00004613"/>
    </source>
</evidence>
<dbReference type="WBParaSite" id="DME_0000148801-mRNA-1">
    <property type="protein sequence ID" value="DME_0000148801-mRNA-1"/>
    <property type="gene ID" value="DME_0000148801"/>
</dbReference>
<keyword evidence="5" id="KW-1133">Transmembrane helix</keyword>
<organism evidence="8 10">
    <name type="scientific">Dracunculus medinensis</name>
    <name type="common">Guinea worm</name>
    <dbReference type="NCBI Taxonomy" id="318479"/>
    <lineage>
        <taxon>Eukaryota</taxon>
        <taxon>Metazoa</taxon>
        <taxon>Ecdysozoa</taxon>
        <taxon>Nematoda</taxon>
        <taxon>Chromadorea</taxon>
        <taxon>Rhabditida</taxon>
        <taxon>Spirurina</taxon>
        <taxon>Dracunculoidea</taxon>
        <taxon>Dracunculidae</taxon>
        <taxon>Dracunculus</taxon>
    </lineage>
</organism>
<keyword evidence="5" id="KW-0472">Membrane</keyword>
<evidence type="ECO:0000313" key="9">
    <source>
        <dbReference type="Proteomes" id="UP000274756"/>
    </source>
</evidence>
<evidence type="ECO:0000256" key="3">
    <source>
        <dbReference type="ARBA" id="ARBA00022525"/>
    </source>
</evidence>
<dbReference type="PANTHER" id="PTHR21700">
    <property type="entry name" value="TRANSTHYRETIN-LIKE FAMILY PROTEIN-RELATED"/>
    <property type="match status" value="1"/>
</dbReference>
<dbReference type="GO" id="GO:0009986">
    <property type="term" value="C:cell surface"/>
    <property type="evidence" value="ECO:0007669"/>
    <property type="project" value="InterPro"/>
</dbReference>
<dbReference type="Pfam" id="PF01060">
    <property type="entry name" value="TTR-52"/>
    <property type="match status" value="1"/>
</dbReference>
<evidence type="ECO:0000256" key="6">
    <source>
        <dbReference type="SAM" id="SignalP"/>
    </source>
</evidence>
<evidence type="ECO:0000256" key="2">
    <source>
        <dbReference type="ARBA" id="ARBA00010112"/>
    </source>
</evidence>
<feature type="signal peptide" evidence="6">
    <location>
        <begin position="1"/>
        <end position="20"/>
    </location>
</feature>
<keyword evidence="3" id="KW-0964">Secreted</keyword>
<dbReference type="InterPro" id="IPR038479">
    <property type="entry name" value="Transthyretin-like_sf"/>
</dbReference>
<proteinExistence type="inferred from homology"/>
<dbReference type="InterPro" id="IPR001534">
    <property type="entry name" value="Transthyretin-like"/>
</dbReference>
<keyword evidence="4 6" id="KW-0732">Signal</keyword>
<dbReference type="Gene3D" id="2.60.40.3330">
    <property type="match status" value="1"/>
</dbReference>
<reference evidence="7 9" key="2">
    <citation type="submission" date="2018-11" db="EMBL/GenBank/DDBJ databases">
        <authorList>
            <consortium name="Pathogen Informatics"/>
        </authorList>
    </citation>
    <scope>NUCLEOTIDE SEQUENCE [LARGE SCALE GENOMIC DNA]</scope>
</reference>
<dbReference type="PANTHER" id="PTHR21700:SF30">
    <property type="entry name" value="TRANSTHYRETIN-LIKE FAMILY PROTEIN"/>
    <property type="match status" value="1"/>
</dbReference>
<dbReference type="GO" id="GO:0005576">
    <property type="term" value="C:extracellular region"/>
    <property type="evidence" value="ECO:0007669"/>
    <property type="project" value="UniProtKB-SubCell"/>
</dbReference>